<dbReference type="AlphaFoldDB" id="A0AAV6P458"/>
<sequence>MVRIAIVHKNVSHRKRDPEDYLALTSKNSGRRRDPEDYLISFTLTSKNGRKNGNRLLSVPEDYLAARMTRIAVEEGS</sequence>
<dbReference type="Proteomes" id="UP000685013">
    <property type="component" value="Chromosome 1"/>
</dbReference>
<proteinExistence type="predicted"/>
<name>A0AAV6P458_9ROSI</name>
<organism evidence="1 2">
    <name type="scientific">Cucurbita argyrosperma subsp. sororia</name>
    <dbReference type="NCBI Taxonomy" id="37648"/>
    <lineage>
        <taxon>Eukaryota</taxon>
        <taxon>Viridiplantae</taxon>
        <taxon>Streptophyta</taxon>
        <taxon>Embryophyta</taxon>
        <taxon>Tracheophyta</taxon>
        <taxon>Spermatophyta</taxon>
        <taxon>Magnoliopsida</taxon>
        <taxon>eudicotyledons</taxon>
        <taxon>Gunneridae</taxon>
        <taxon>Pentapetalae</taxon>
        <taxon>rosids</taxon>
        <taxon>fabids</taxon>
        <taxon>Cucurbitales</taxon>
        <taxon>Cucurbitaceae</taxon>
        <taxon>Cucurbiteae</taxon>
        <taxon>Cucurbita</taxon>
    </lineage>
</organism>
<evidence type="ECO:0000313" key="2">
    <source>
        <dbReference type="Proteomes" id="UP000685013"/>
    </source>
</evidence>
<dbReference type="EMBL" id="JAGKQH010000001">
    <property type="protein sequence ID" value="KAG6607429.1"/>
    <property type="molecule type" value="Genomic_DNA"/>
</dbReference>
<feature type="non-terminal residue" evidence="1">
    <location>
        <position position="1"/>
    </location>
</feature>
<comment type="caution">
    <text evidence="1">The sequence shown here is derived from an EMBL/GenBank/DDBJ whole genome shotgun (WGS) entry which is preliminary data.</text>
</comment>
<reference evidence="1 2" key="1">
    <citation type="journal article" date="2021" name="Hortic Res">
        <title>The domestication of Cucurbita argyrosperma as revealed by the genome of its wild relative.</title>
        <authorList>
            <person name="Barrera-Redondo J."/>
            <person name="Sanchez-de la Vega G."/>
            <person name="Aguirre-Liguori J.A."/>
            <person name="Castellanos-Morales G."/>
            <person name="Gutierrez-Guerrero Y.T."/>
            <person name="Aguirre-Dugua X."/>
            <person name="Aguirre-Planter E."/>
            <person name="Tenaillon M.I."/>
            <person name="Lira-Saade R."/>
            <person name="Eguiarte L.E."/>
        </authorList>
    </citation>
    <scope>NUCLEOTIDE SEQUENCE [LARGE SCALE GENOMIC DNA]</scope>
    <source>
        <strain evidence="1">JBR-2021</strain>
    </source>
</reference>
<keyword evidence="2" id="KW-1185">Reference proteome</keyword>
<accession>A0AAV6P458</accession>
<evidence type="ECO:0000313" key="1">
    <source>
        <dbReference type="EMBL" id="KAG6607429.1"/>
    </source>
</evidence>
<gene>
    <name evidence="1" type="ORF">SDJN03_00771</name>
</gene>
<protein>
    <submittedName>
        <fullName evidence="1">Uncharacterized protein</fullName>
    </submittedName>
</protein>